<comment type="caution">
    <text evidence="6">The sequence shown here is derived from an EMBL/GenBank/DDBJ whole genome shotgun (WGS) entry which is preliminary data.</text>
</comment>
<evidence type="ECO:0000313" key="6">
    <source>
        <dbReference type="EMBL" id="KAK2714618.1"/>
    </source>
</evidence>
<dbReference type="EMBL" id="JAVRJZ010000013">
    <property type="protein sequence ID" value="KAK2714618.1"/>
    <property type="molecule type" value="Genomic_DNA"/>
</dbReference>
<dbReference type="InterPro" id="IPR046466">
    <property type="entry name" value="Borealin_C"/>
</dbReference>
<dbReference type="InterPro" id="IPR036427">
    <property type="entry name" value="Bromodomain-like_sf"/>
</dbReference>
<reference evidence="6" key="1">
    <citation type="submission" date="2023-07" db="EMBL/GenBank/DDBJ databases">
        <title>Chromosome-level genome assembly of Artemia franciscana.</title>
        <authorList>
            <person name="Jo E."/>
        </authorList>
    </citation>
    <scope>NUCLEOTIDE SEQUENCE</scope>
    <source>
        <tissue evidence="6">Whole body</tissue>
    </source>
</reference>
<dbReference type="SMART" id="SM00297">
    <property type="entry name" value="BROMO"/>
    <property type="match status" value="1"/>
</dbReference>
<keyword evidence="7" id="KW-1185">Reference proteome</keyword>
<dbReference type="Proteomes" id="UP001187531">
    <property type="component" value="Unassembled WGS sequence"/>
</dbReference>
<dbReference type="GO" id="GO:0006338">
    <property type="term" value="P:chromatin remodeling"/>
    <property type="evidence" value="ECO:0007669"/>
    <property type="project" value="TreeGrafter"/>
</dbReference>
<evidence type="ECO:0000259" key="5">
    <source>
        <dbReference type="PROSITE" id="PS50014"/>
    </source>
</evidence>
<feature type="compositionally biased region" description="Low complexity" evidence="4">
    <location>
        <begin position="191"/>
        <end position="204"/>
    </location>
</feature>
<feature type="compositionally biased region" description="Basic and acidic residues" evidence="4">
    <location>
        <begin position="18"/>
        <end position="29"/>
    </location>
</feature>
<gene>
    <name evidence="6" type="ORF">QYM36_008992</name>
</gene>
<dbReference type="GO" id="GO:0005634">
    <property type="term" value="C:nucleus"/>
    <property type="evidence" value="ECO:0007669"/>
    <property type="project" value="TreeGrafter"/>
</dbReference>
<proteinExistence type="predicted"/>
<accession>A0AA88HSZ8</accession>
<keyword evidence="2 3" id="KW-0103">Bromodomain</keyword>
<feature type="compositionally biased region" description="Low complexity" evidence="4">
    <location>
        <begin position="256"/>
        <end position="270"/>
    </location>
</feature>
<protein>
    <recommendedName>
        <fullName evidence="5">Bromo domain-containing protein</fullName>
    </recommendedName>
</protein>
<dbReference type="PROSITE" id="PS50014">
    <property type="entry name" value="BROMODOMAIN_2"/>
    <property type="match status" value="1"/>
</dbReference>
<dbReference type="FunFam" id="1.20.920.10:FF:000002">
    <property type="entry name" value="Bromodomain-containing protein 4"/>
    <property type="match status" value="1"/>
</dbReference>
<evidence type="ECO:0000256" key="1">
    <source>
        <dbReference type="ARBA" id="ARBA00022737"/>
    </source>
</evidence>
<evidence type="ECO:0000313" key="7">
    <source>
        <dbReference type="Proteomes" id="UP001187531"/>
    </source>
</evidence>
<evidence type="ECO:0000256" key="3">
    <source>
        <dbReference type="PROSITE-ProRule" id="PRU00035"/>
    </source>
</evidence>
<dbReference type="Gene3D" id="1.20.920.10">
    <property type="entry name" value="Bromodomain-like"/>
    <property type="match status" value="1"/>
</dbReference>
<evidence type="ECO:0000256" key="4">
    <source>
        <dbReference type="SAM" id="MobiDB-lite"/>
    </source>
</evidence>
<dbReference type="GO" id="GO:0000785">
    <property type="term" value="C:chromatin"/>
    <property type="evidence" value="ECO:0007669"/>
    <property type="project" value="TreeGrafter"/>
</dbReference>
<name>A0AA88HSZ8_ARTSF</name>
<dbReference type="SUPFAM" id="SSF47370">
    <property type="entry name" value="Bromodomain"/>
    <property type="match status" value="1"/>
</dbReference>
<dbReference type="InterPro" id="IPR043508">
    <property type="entry name" value="Bromo_Brdt_I"/>
</dbReference>
<dbReference type="PROSITE" id="PS00633">
    <property type="entry name" value="BROMODOMAIN_1"/>
    <property type="match status" value="1"/>
</dbReference>
<feature type="region of interest" description="Disordered" evidence="4">
    <location>
        <begin position="166"/>
        <end position="209"/>
    </location>
</feature>
<dbReference type="InterPro" id="IPR001487">
    <property type="entry name" value="Bromodomain"/>
</dbReference>
<dbReference type="AlphaFoldDB" id="A0AA88HSZ8"/>
<dbReference type="GO" id="GO:0006355">
    <property type="term" value="P:regulation of DNA-templated transcription"/>
    <property type="evidence" value="ECO:0007669"/>
    <property type="project" value="TreeGrafter"/>
</dbReference>
<organism evidence="6 7">
    <name type="scientific">Artemia franciscana</name>
    <name type="common">Brine shrimp</name>
    <name type="synonym">Artemia sanfranciscana</name>
    <dbReference type="NCBI Taxonomy" id="6661"/>
    <lineage>
        <taxon>Eukaryota</taxon>
        <taxon>Metazoa</taxon>
        <taxon>Ecdysozoa</taxon>
        <taxon>Arthropoda</taxon>
        <taxon>Crustacea</taxon>
        <taxon>Branchiopoda</taxon>
        <taxon>Anostraca</taxon>
        <taxon>Artemiidae</taxon>
        <taxon>Artemia</taxon>
    </lineage>
</organism>
<feature type="compositionally biased region" description="Low complexity" evidence="4">
    <location>
        <begin position="8"/>
        <end position="17"/>
    </location>
</feature>
<dbReference type="InterPro" id="IPR050935">
    <property type="entry name" value="Bromo_chromatin_reader"/>
</dbReference>
<dbReference type="PANTHER" id="PTHR22880">
    <property type="entry name" value="FALZ-RELATED BROMODOMAIN-CONTAINING PROTEINS"/>
    <property type="match status" value="1"/>
</dbReference>
<dbReference type="PANTHER" id="PTHR22880:SF225">
    <property type="entry name" value="BROMODOMAIN-CONTAINING PROTEIN BET-1-RELATED"/>
    <property type="match status" value="1"/>
</dbReference>
<dbReference type="EMBL" id="JAVRJZ010000013">
    <property type="protein sequence ID" value="KAK2714617.1"/>
    <property type="molecule type" value="Genomic_DNA"/>
</dbReference>
<feature type="domain" description="Bromo" evidence="5">
    <location>
        <begin position="67"/>
        <end position="139"/>
    </location>
</feature>
<dbReference type="InterPro" id="IPR018359">
    <property type="entry name" value="Bromodomain_CS"/>
</dbReference>
<dbReference type="Pfam" id="PF00439">
    <property type="entry name" value="Bromodomain"/>
    <property type="match status" value="1"/>
</dbReference>
<sequence length="582" mass="64787">MNMDEKAPAAVPATTSAVDKEPPPREKPTLEPVNGIVQPPVIPPPHRPGRQTNQLQYIHKSVLKVVVKHRFAWPFMSPVDAKKLNIPDYHKTIKQPMDLGTIKKRLENKYYWCARESIQDFNTMFTNCYVYNKPGEDIVLMAQTLEKLFLTKLTEMPKDEVVVEMPTPKPKVKIQPPAPRTPVPRTPKLMTSTPTTPQSSLLQSNLPAGTKITPSKPQSVLSSNVANVPPFLQTNNQDPVPTVDNDMGGEQQQKCSGSMDGRRSSSSGNNNKDLFIHYAKRYRAQCTQLFTEFNEKVLLLKASIIEHGEQHLKMSDPKSLYSDVVDSSIKQVCNAHLELVQKLQTDTVELSCKITSEIAGMRLSGEINEAVVSLLTDSLVKVSDRMIAIAKRKMYNFNVEVQKASVIKKKKFTPTDLKKKFGDILLAEESGVEPITSVSVAVSPKRVGRPRGRNATVMRTPSLDSTLVRPTRTAATLGRSASVAKMETLKPIIPNPYYGTTGPVARRMPRKGEYAVSITGSPLMYVEEIIGATIKVNKGKRVRDQLELQEEYQRTVNKVLGVTEGTEGKIISEKPGRGRKRK</sequence>
<dbReference type="CDD" id="cd05497">
    <property type="entry name" value="Bromo_Brdt_I_like"/>
    <property type="match status" value="1"/>
</dbReference>
<dbReference type="PRINTS" id="PR00503">
    <property type="entry name" value="BROMODOMAIN"/>
</dbReference>
<feature type="compositionally biased region" description="Pro residues" evidence="4">
    <location>
        <begin position="176"/>
        <end position="185"/>
    </location>
</feature>
<dbReference type="Pfam" id="PF10512">
    <property type="entry name" value="Borealin"/>
    <property type="match status" value="1"/>
</dbReference>
<keyword evidence="1" id="KW-0677">Repeat</keyword>
<feature type="region of interest" description="Disordered" evidence="4">
    <location>
        <begin position="1"/>
        <end position="51"/>
    </location>
</feature>
<feature type="region of interest" description="Disordered" evidence="4">
    <location>
        <begin position="247"/>
        <end position="270"/>
    </location>
</feature>
<evidence type="ECO:0000256" key="2">
    <source>
        <dbReference type="ARBA" id="ARBA00023117"/>
    </source>
</evidence>